<evidence type="ECO:0000313" key="3">
    <source>
        <dbReference type="Proteomes" id="UP001409291"/>
    </source>
</evidence>
<proteinExistence type="predicted"/>
<feature type="transmembrane region" description="Helical" evidence="1">
    <location>
        <begin position="464"/>
        <end position="487"/>
    </location>
</feature>
<feature type="transmembrane region" description="Helical" evidence="1">
    <location>
        <begin position="351"/>
        <end position="367"/>
    </location>
</feature>
<dbReference type="RefSeq" id="WP_183917153.1">
    <property type="nucleotide sequence ID" value="NZ_JBDJLH010000012.1"/>
</dbReference>
<reference evidence="2 3" key="1">
    <citation type="submission" date="2024-04" db="EMBL/GenBank/DDBJ databases">
        <title>WGS of bacteria from Torrens River.</title>
        <authorList>
            <person name="Wyrsch E.R."/>
            <person name="Drigo B."/>
        </authorList>
    </citation>
    <scope>NUCLEOTIDE SEQUENCE [LARGE SCALE GENOMIC DNA]</scope>
    <source>
        <strain evidence="2 3">TWI391</strain>
    </source>
</reference>
<feature type="transmembrane region" description="Helical" evidence="1">
    <location>
        <begin position="201"/>
        <end position="219"/>
    </location>
</feature>
<feature type="transmembrane region" description="Helical" evidence="1">
    <location>
        <begin position="524"/>
        <end position="544"/>
    </location>
</feature>
<evidence type="ECO:0000256" key="1">
    <source>
        <dbReference type="SAM" id="Phobius"/>
    </source>
</evidence>
<feature type="transmembrane region" description="Helical" evidence="1">
    <location>
        <begin position="259"/>
        <end position="279"/>
    </location>
</feature>
<evidence type="ECO:0008006" key="4">
    <source>
        <dbReference type="Google" id="ProtNLM"/>
    </source>
</evidence>
<protein>
    <recommendedName>
        <fullName evidence="4">ABC transporter permease</fullName>
    </recommendedName>
</protein>
<keyword evidence="1" id="KW-1133">Transmembrane helix</keyword>
<dbReference type="Proteomes" id="UP001409291">
    <property type="component" value="Unassembled WGS sequence"/>
</dbReference>
<evidence type="ECO:0000313" key="2">
    <source>
        <dbReference type="EMBL" id="MEN5378444.1"/>
    </source>
</evidence>
<feature type="transmembrane region" description="Helical" evidence="1">
    <location>
        <begin position="59"/>
        <end position="79"/>
    </location>
</feature>
<feature type="transmembrane region" description="Helical" evidence="1">
    <location>
        <begin position="163"/>
        <end position="189"/>
    </location>
</feature>
<sequence length="557" mass="63907">MQKLTLKFILLFSKLWTSIGIDVAQLRIIIETKLTIDDRRPLASFTKNQNKKPAKNSTWFQFFIFSLMGLMFLSFVIIIPDKFLATSLFLTFILSILSLSLITDFSTILLDNKDQYIILPRPVNDKTVAFSRILYMLIKISTQLLPITLPALIYVFISWNIFAASMFLVQIIIAALIAVFFVNIFYSLCLRFLSIQKFKDTISYIQIFFSIFIFLGYQIGPRVMQSFTEGENSIYHLKLLWISPGTWIASFQAMLVKDFSGLTLIFASLSIILLIVAILGSSQLFSKDFNNKIAQLAIGDSPVKKEELSQEGKISFYKKIEKIFTNTPLEKAGFSIIWLITSRSREFKMQLYPTMAYLPIYFIFLFLQGKNNTLAEQIDRVNTSGLYIMIFYLSLFTVLTVFQLITKSEKYKAAWIYYAAPIQQTGELMSGVLKSAFLKYFVPFNLIFLIICVPLFGAHVTNDILLATAIGGIESVLVMLFLVKSFPFSQSIENGKSRTIINLFILGLLALVGYLHIVIHEYEIIIWVITIIAWIIFLIMIKYLKKENWKSLAFDDN</sequence>
<feature type="transmembrane region" description="Helical" evidence="1">
    <location>
        <begin position="85"/>
        <end position="112"/>
    </location>
</feature>
<keyword evidence="3" id="KW-1185">Reference proteome</keyword>
<dbReference type="EMBL" id="JBDJNQ010000006">
    <property type="protein sequence ID" value="MEN5378444.1"/>
    <property type="molecule type" value="Genomic_DNA"/>
</dbReference>
<feature type="transmembrane region" description="Helical" evidence="1">
    <location>
        <begin position="133"/>
        <end position="157"/>
    </location>
</feature>
<feature type="transmembrane region" description="Helical" evidence="1">
    <location>
        <begin position="437"/>
        <end position="458"/>
    </location>
</feature>
<organism evidence="2 3">
    <name type="scientific">Sphingobacterium kitahiroshimense</name>
    <dbReference type="NCBI Taxonomy" id="470446"/>
    <lineage>
        <taxon>Bacteria</taxon>
        <taxon>Pseudomonadati</taxon>
        <taxon>Bacteroidota</taxon>
        <taxon>Sphingobacteriia</taxon>
        <taxon>Sphingobacteriales</taxon>
        <taxon>Sphingobacteriaceae</taxon>
        <taxon>Sphingobacterium</taxon>
    </lineage>
</organism>
<gene>
    <name evidence="2" type="ORF">ABE541_14360</name>
</gene>
<feature type="transmembrane region" description="Helical" evidence="1">
    <location>
        <begin position="499"/>
        <end position="518"/>
    </location>
</feature>
<keyword evidence="1" id="KW-0812">Transmembrane</keyword>
<feature type="transmembrane region" description="Helical" evidence="1">
    <location>
        <begin position="387"/>
        <end position="405"/>
    </location>
</feature>
<keyword evidence="1" id="KW-0472">Membrane</keyword>
<name>A0ABV0BY91_9SPHI</name>
<accession>A0ABV0BY91</accession>
<comment type="caution">
    <text evidence="2">The sequence shown here is derived from an EMBL/GenBank/DDBJ whole genome shotgun (WGS) entry which is preliminary data.</text>
</comment>